<evidence type="ECO:0000313" key="4">
    <source>
        <dbReference type="EMBL" id="KAK1415682.1"/>
    </source>
</evidence>
<evidence type="ECO:0000256" key="2">
    <source>
        <dbReference type="SAM" id="MobiDB-lite"/>
    </source>
</evidence>
<keyword evidence="5" id="KW-1185">Reference proteome</keyword>
<protein>
    <recommendedName>
        <fullName evidence="3">AMP-activated protein kinase glycogen-binding domain-containing protein</fullName>
    </recommendedName>
</protein>
<feature type="domain" description="AMP-activated protein kinase glycogen-binding" evidence="3">
    <location>
        <begin position="354"/>
        <end position="432"/>
    </location>
</feature>
<dbReference type="InterPro" id="IPR032640">
    <property type="entry name" value="AMPK1_CBM"/>
</dbReference>
<accession>A0AAD8NNV8</accession>
<proteinExistence type="predicted"/>
<dbReference type="AlphaFoldDB" id="A0AAD8NNV8"/>
<name>A0AAD8NNV8_TARER</name>
<feature type="region of interest" description="Disordered" evidence="2">
    <location>
        <begin position="153"/>
        <end position="172"/>
    </location>
</feature>
<sequence>MSWFISSSTTRHFISPAVSSRGLSTNFKIRERISFIFVKKIRGCGCKELEKTRTRSGFSCEGYMDSESELDLEREIFIFMKNSRNPNEFPTKEQLLNAGRVDLVNAIAKTGGWLALGWDCSEDEDEFKSNELDDVTELRTTVEGFEDRCNVYDDQSSSSSQDFASHTGRSIEAEEDTGIEGILSRLEKHRSMSFDIHMEKNMHGTFASSNNNGGLTDFSTSTDVATKIDSQLQQRHAHNNNNNTDFNPDNIRLGLQHMQLELSSAIHSLRSITLTLNPEVPKSSGNELQQLSDVWEFQENEVMKARDKLRSIRAKLAVLEGKISLSVIETQKLIEEKQRRINNARATLLPLRTTCIFWTRSASEVLLAGSFDGWTSQVKMEKTITGIFSTSLKLYPGKYEIKFIVDGVWRVDPMLPVVHNNGYENNRLIVHENTE</sequence>
<feature type="compositionally biased region" description="Low complexity" evidence="2">
    <location>
        <begin position="153"/>
        <end position="162"/>
    </location>
</feature>
<dbReference type="Gene3D" id="2.60.40.10">
    <property type="entry name" value="Immunoglobulins"/>
    <property type="match status" value="1"/>
</dbReference>
<dbReference type="InterPro" id="IPR014756">
    <property type="entry name" value="Ig_E-set"/>
</dbReference>
<dbReference type="GO" id="GO:0009507">
    <property type="term" value="C:chloroplast"/>
    <property type="evidence" value="ECO:0007669"/>
    <property type="project" value="UniProtKB-ARBA"/>
</dbReference>
<dbReference type="CDD" id="cd02859">
    <property type="entry name" value="E_set_AMPKbeta_like_N"/>
    <property type="match status" value="1"/>
</dbReference>
<keyword evidence="1" id="KW-0175">Coiled coil</keyword>
<dbReference type="SUPFAM" id="SSF81296">
    <property type="entry name" value="E set domains"/>
    <property type="match status" value="1"/>
</dbReference>
<evidence type="ECO:0000313" key="5">
    <source>
        <dbReference type="Proteomes" id="UP001229421"/>
    </source>
</evidence>
<dbReference type="Pfam" id="PF16561">
    <property type="entry name" value="AMPK1_CBM"/>
    <property type="match status" value="1"/>
</dbReference>
<dbReference type="EMBL" id="JAUHHV010000008">
    <property type="protein sequence ID" value="KAK1415682.1"/>
    <property type="molecule type" value="Genomic_DNA"/>
</dbReference>
<evidence type="ECO:0000259" key="3">
    <source>
        <dbReference type="Pfam" id="PF16561"/>
    </source>
</evidence>
<reference evidence="4" key="1">
    <citation type="journal article" date="2023" name="bioRxiv">
        <title>Improved chromosome-level genome assembly for marigold (Tagetes erecta).</title>
        <authorList>
            <person name="Jiang F."/>
            <person name="Yuan L."/>
            <person name="Wang S."/>
            <person name="Wang H."/>
            <person name="Xu D."/>
            <person name="Wang A."/>
            <person name="Fan W."/>
        </authorList>
    </citation>
    <scope>NUCLEOTIDE SEQUENCE</scope>
    <source>
        <strain evidence="4">WSJ</strain>
        <tissue evidence="4">Leaf</tissue>
    </source>
</reference>
<dbReference type="InterPro" id="IPR013783">
    <property type="entry name" value="Ig-like_fold"/>
</dbReference>
<comment type="caution">
    <text evidence="4">The sequence shown here is derived from an EMBL/GenBank/DDBJ whole genome shotgun (WGS) entry which is preliminary data.</text>
</comment>
<dbReference type="Proteomes" id="UP001229421">
    <property type="component" value="Unassembled WGS sequence"/>
</dbReference>
<dbReference type="PANTHER" id="PTHR47434">
    <property type="entry name" value="PROTEIN PTST HOMOLOG 3, CHLOROPLASTIC"/>
    <property type="match status" value="1"/>
</dbReference>
<gene>
    <name evidence="4" type="ORF">QVD17_31467</name>
</gene>
<feature type="coiled-coil region" evidence="1">
    <location>
        <begin position="302"/>
        <end position="347"/>
    </location>
</feature>
<evidence type="ECO:0000256" key="1">
    <source>
        <dbReference type="SAM" id="Coils"/>
    </source>
</evidence>
<dbReference type="PANTHER" id="PTHR47434:SF1">
    <property type="entry name" value="PROTEIN PTST HOMOLOG 2, CHLOROPLASTIC"/>
    <property type="match status" value="1"/>
</dbReference>
<organism evidence="4 5">
    <name type="scientific">Tagetes erecta</name>
    <name type="common">African marigold</name>
    <dbReference type="NCBI Taxonomy" id="13708"/>
    <lineage>
        <taxon>Eukaryota</taxon>
        <taxon>Viridiplantae</taxon>
        <taxon>Streptophyta</taxon>
        <taxon>Embryophyta</taxon>
        <taxon>Tracheophyta</taxon>
        <taxon>Spermatophyta</taxon>
        <taxon>Magnoliopsida</taxon>
        <taxon>eudicotyledons</taxon>
        <taxon>Gunneridae</taxon>
        <taxon>Pentapetalae</taxon>
        <taxon>asterids</taxon>
        <taxon>campanulids</taxon>
        <taxon>Asterales</taxon>
        <taxon>Asteraceae</taxon>
        <taxon>Asteroideae</taxon>
        <taxon>Heliantheae alliance</taxon>
        <taxon>Tageteae</taxon>
        <taxon>Tagetes</taxon>
    </lineage>
</organism>